<gene>
    <name evidence="9" type="ORF">SAMN05216175_107120</name>
</gene>
<feature type="domain" description="Fatty acid hydroxylase" evidence="8">
    <location>
        <begin position="92"/>
        <end position="229"/>
    </location>
</feature>
<evidence type="ECO:0000256" key="4">
    <source>
        <dbReference type="ARBA" id="ARBA00023002"/>
    </source>
</evidence>
<evidence type="ECO:0000256" key="2">
    <source>
        <dbReference type="ARBA" id="ARBA00022692"/>
    </source>
</evidence>
<keyword evidence="2 7" id="KW-0812">Transmembrane</keyword>
<evidence type="ECO:0000313" key="9">
    <source>
        <dbReference type="EMBL" id="SFG48011.1"/>
    </source>
</evidence>
<accession>A0A1I2SDE2</accession>
<feature type="transmembrane region" description="Helical" evidence="7">
    <location>
        <begin position="12"/>
        <end position="31"/>
    </location>
</feature>
<dbReference type="InterPro" id="IPR006694">
    <property type="entry name" value="Fatty_acid_hydroxylase"/>
</dbReference>
<keyword evidence="5" id="KW-0443">Lipid metabolism</keyword>
<comment type="subcellular location">
    <subcellularLocation>
        <location evidence="1">Endomembrane system</location>
        <topology evidence="1">Multi-pass membrane protein</topology>
    </subcellularLocation>
</comment>
<dbReference type="PANTHER" id="PTHR21624">
    <property type="entry name" value="STEROL DESATURASE-RELATED PROTEIN"/>
    <property type="match status" value="1"/>
</dbReference>
<dbReference type="GO" id="GO:0006643">
    <property type="term" value="P:membrane lipid metabolic process"/>
    <property type="evidence" value="ECO:0007669"/>
    <property type="project" value="TreeGrafter"/>
</dbReference>
<feature type="transmembrane region" description="Helical" evidence="7">
    <location>
        <begin position="142"/>
        <end position="170"/>
    </location>
</feature>
<sequence length="284" mass="32585">MIEYLLNNSTDLFTYSLMVTLGLLVIGEVFLPWIKSTASIPVRWWNNIALHLVNSYIILLVMPVTTISAAIYFQENTLGLFHLLNLNFWFAFIIGFFIYDLFHYSIHRVFHQVPLLWKLHRLHHTDPDVDVSTELKHHPFELVVTVVSAVVVVFVFGIPAVSIILCSLFAQVVSLISHANIKIAESVDTPIRKVFVTPAMHRIHHSAWQPETDSNYGVLFSFWDRWFGTYVDKPLAGYEGMKLGLDGFRSPRDLWLDKLLLQPFRRHVVVPASISEPIDEGKST</sequence>
<evidence type="ECO:0000256" key="6">
    <source>
        <dbReference type="ARBA" id="ARBA00023136"/>
    </source>
</evidence>
<keyword evidence="4" id="KW-0560">Oxidoreductase</keyword>
<evidence type="ECO:0000256" key="5">
    <source>
        <dbReference type="ARBA" id="ARBA00023098"/>
    </source>
</evidence>
<dbReference type="AlphaFoldDB" id="A0A1I2SDE2"/>
<dbReference type="EMBL" id="FOOU01000007">
    <property type="protein sequence ID" value="SFG48011.1"/>
    <property type="molecule type" value="Genomic_DNA"/>
</dbReference>
<keyword evidence="10" id="KW-1185">Reference proteome</keyword>
<feature type="transmembrane region" description="Helical" evidence="7">
    <location>
        <begin position="52"/>
        <end position="73"/>
    </location>
</feature>
<dbReference type="Proteomes" id="UP000198623">
    <property type="component" value="Unassembled WGS sequence"/>
</dbReference>
<dbReference type="GO" id="GO:0012505">
    <property type="term" value="C:endomembrane system"/>
    <property type="evidence" value="ECO:0007669"/>
    <property type="project" value="UniProtKB-SubCell"/>
</dbReference>
<dbReference type="GO" id="GO:0016020">
    <property type="term" value="C:membrane"/>
    <property type="evidence" value="ECO:0007669"/>
    <property type="project" value="GOC"/>
</dbReference>
<proteinExistence type="predicted"/>
<dbReference type="Pfam" id="PF04116">
    <property type="entry name" value="FA_hydroxylase"/>
    <property type="match status" value="1"/>
</dbReference>
<dbReference type="GO" id="GO:0005506">
    <property type="term" value="F:iron ion binding"/>
    <property type="evidence" value="ECO:0007669"/>
    <property type="project" value="InterPro"/>
</dbReference>
<dbReference type="InterPro" id="IPR051689">
    <property type="entry name" value="Sterol_desaturase/TMEM195"/>
</dbReference>
<dbReference type="GO" id="GO:0050479">
    <property type="term" value="F:glyceryl-ether monooxygenase activity"/>
    <property type="evidence" value="ECO:0007669"/>
    <property type="project" value="TreeGrafter"/>
</dbReference>
<dbReference type="OrthoDB" id="9770329at2"/>
<reference evidence="10" key="1">
    <citation type="submission" date="2016-10" db="EMBL/GenBank/DDBJ databases">
        <authorList>
            <person name="Varghese N."/>
            <person name="Submissions S."/>
        </authorList>
    </citation>
    <scope>NUCLEOTIDE SEQUENCE [LARGE SCALE GENOMIC DNA]</scope>
    <source>
        <strain evidence="10">CGMCC 1.10971</strain>
    </source>
</reference>
<evidence type="ECO:0000256" key="3">
    <source>
        <dbReference type="ARBA" id="ARBA00022989"/>
    </source>
</evidence>
<protein>
    <submittedName>
        <fullName evidence="9">Sterol desaturase/sphingolipid hydroxylase, fatty acid hydroxylase superfamily</fullName>
    </submittedName>
</protein>
<dbReference type="STRING" id="1045558.SAMN05216175_107120"/>
<evidence type="ECO:0000256" key="7">
    <source>
        <dbReference type="SAM" id="Phobius"/>
    </source>
</evidence>
<dbReference type="PANTHER" id="PTHR21624:SF1">
    <property type="entry name" value="ALKYLGLYCEROL MONOOXYGENASE"/>
    <property type="match status" value="1"/>
</dbReference>
<name>A0A1I2SDE2_9GAMM</name>
<evidence type="ECO:0000259" key="8">
    <source>
        <dbReference type="Pfam" id="PF04116"/>
    </source>
</evidence>
<keyword evidence="3 7" id="KW-1133">Transmembrane helix</keyword>
<evidence type="ECO:0000313" key="10">
    <source>
        <dbReference type="Proteomes" id="UP000198623"/>
    </source>
</evidence>
<keyword evidence="6 7" id="KW-0472">Membrane</keyword>
<feature type="transmembrane region" description="Helical" evidence="7">
    <location>
        <begin position="79"/>
        <end position="102"/>
    </location>
</feature>
<organism evidence="9 10">
    <name type="scientific">Neptunomonas qingdaonensis</name>
    <dbReference type="NCBI Taxonomy" id="1045558"/>
    <lineage>
        <taxon>Bacteria</taxon>
        <taxon>Pseudomonadati</taxon>
        <taxon>Pseudomonadota</taxon>
        <taxon>Gammaproteobacteria</taxon>
        <taxon>Oceanospirillales</taxon>
        <taxon>Oceanospirillaceae</taxon>
        <taxon>Neptunomonas</taxon>
    </lineage>
</organism>
<dbReference type="GO" id="GO:0008610">
    <property type="term" value="P:lipid biosynthetic process"/>
    <property type="evidence" value="ECO:0007669"/>
    <property type="project" value="InterPro"/>
</dbReference>
<evidence type="ECO:0000256" key="1">
    <source>
        <dbReference type="ARBA" id="ARBA00004127"/>
    </source>
</evidence>